<dbReference type="EMBL" id="CM029045">
    <property type="protein sequence ID" value="KAG2595965.1"/>
    <property type="molecule type" value="Genomic_DNA"/>
</dbReference>
<feature type="non-terminal residue" evidence="2">
    <location>
        <position position="1"/>
    </location>
</feature>
<keyword evidence="3" id="KW-1185">Reference proteome</keyword>
<feature type="compositionally biased region" description="Basic and acidic residues" evidence="1">
    <location>
        <begin position="56"/>
        <end position="65"/>
    </location>
</feature>
<gene>
    <name evidence="2" type="ORF">PVAP13_5KG121187</name>
</gene>
<organism evidence="2 3">
    <name type="scientific">Panicum virgatum</name>
    <name type="common">Blackwell switchgrass</name>
    <dbReference type="NCBI Taxonomy" id="38727"/>
    <lineage>
        <taxon>Eukaryota</taxon>
        <taxon>Viridiplantae</taxon>
        <taxon>Streptophyta</taxon>
        <taxon>Embryophyta</taxon>
        <taxon>Tracheophyta</taxon>
        <taxon>Spermatophyta</taxon>
        <taxon>Magnoliopsida</taxon>
        <taxon>Liliopsida</taxon>
        <taxon>Poales</taxon>
        <taxon>Poaceae</taxon>
        <taxon>PACMAD clade</taxon>
        <taxon>Panicoideae</taxon>
        <taxon>Panicodae</taxon>
        <taxon>Paniceae</taxon>
        <taxon>Panicinae</taxon>
        <taxon>Panicum</taxon>
        <taxon>Panicum sect. Hiantes</taxon>
    </lineage>
</organism>
<dbReference type="Proteomes" id="UP000823388">
    <property type="component" value="Chromosome 5K"/>
</dbReference>
<feature type="region of interest" description="Disordered" evidence="1">
    <location>
        <begin position="1"/>
        <end position="92"/>
    </location>
</feature>
<comment type="caution">
    <text evidence="2">The sequence shown here is derived from an EMBL/GenBank/DDBJ whole genome shotgun (WGS) entry which is preliminary data.</text>
</comment>
<evidence type="ECO:0000313" key="3">
    <source>
        <dbReference type="Proteomes" id="UP000823388"/>
    </source>
</evidence>
<dbReference type="AlphaFoldDB" id="A0A8T0SFV7"/>
<reference evidence="2" key="1">
    <citation type="submission" date="2020-05" db="EMBL/GenBank/DDBJ databases">
        <title>WGS assembly of Panicum virgatum.</title>
        <authorList>
            <person name="Lovell J.T."/>
            <person name="Jenkins J."/>
            <person name="Shu S."/>
            <person name="Juenger T.E."/>
            <person name="Schmutz J."/>
        </authorList>
    </citation>
    <scope>NUCLEOTIDE SEQUENCE</scope>
    <source>
        <strain evidence="2">AP13</strain>
    </source>
</reference>
<feature type="compositionally biased region" description="Basic residues" evidence="1">
    <location>
        <begin position="1"/>
        <end position="15"/>
    </location>
</feature>
<feature type="non-terminal residue" evidence="2">
    <location>
        <position position="92"/>
    </location>
</feature>
<accession>A0A8T0SFV7</accession>
<protein>
    <submittedName>
        <fullName evidence="2">Uncharacterized protein</fullName>
    </submittedName>
</protein>
<name>A0A8T0SFV7_PANVG</name>
<proteinExistence type="predicted"/>
<sequence>VYLRRRRRGRSRAARRTGTGLSMEGARRGRHAARRGGREGRGAARLAGGGAAQGSPRREVGEGHRTARRGAAPSPPPTPTRQRATGEEDEGS</sequence>
<evidence type="ECO:0000313" key="2">
    <source>
        <dbReference type="EMBL" id="KAG2595965.1"/>
    </source>
</evidence>
<evidence type="ECO:0000256" key="1">
    <source>
        <dbReference type="SAM" id="MobiDB-lite"/>
    </source>
</evidence>